<proteinExistence type="predicted"/>
<dbReference type="GO" id="GO:0071111">
    <property type="term" value="F:cyclic-guanylate-specific phosphodiesterase activity"/>
    <property type="evidence" value="ECO:0007669"/>
    <property type="project" value="InterPro"/>
</dbReference>
<dbReference type="EMBL" id="AGRW01000047">
    <property type="protein sequence ID" value="EIC01785.1"/>
    <property type="molecule type" value="Genomic_DNA"/>
</dbReference>
<dbReference type="AlphaFoldDB" id="H7EL60"/>
<dbReference type="Pfam" id="PF00990">
    <property type="entry name" value="GGDEF"/>
    <property type="match status" value="1"/>
</dbReference>
<organism evidence="3 4">
    <name type="scientific">Treponema saccharophilum DSM 2985</name>
    <dbReference type="NCBI Taxonomy" id="907348"/>
    <lineage>
        <taxon>Bacteria</taxon>
        <taxon>Pseudomonadati</taxon>
        <taxon>Spirochaetota</taxon>
        <taxon>Spirochaetia</taxon>
        <taxon>Spirochaetales</taxon>
        <taxon>Treponemataceae</taxon>
        <taxon>Treponema</taxon>
    </lineage>
</organism>
<evidence type="ECO:0000259" key="1">
    <source>
        <dbReference type="PROSITE" id="PS50883"/>
    </source>
</evidence>
<dbReference type="InterPro" id="IPR035919">
    <property type="entry name" value="EAL_sf"/>
</dbReference>
<gene>
    <name evidence="3" type="ORF">TresaDRAFT_1074</name>
</gene>
<dbReference type="Gene3D" id="3.20.20.450">
    <property type="entry name" value="EAL domain"/>
    <property type="match status" value="1"/>
</dbReference>
<dbReference type="eggNOG" id="COG5001">
    <property type="taxonomic scope" value="Bacteria"/>
</dbReference>
<dbReference type="CDD" id="cd01948">
    <property type="entry name" value="EAL"/>
    <property type="match status" value="1"/>
</dbReference>
<sequence length="605" mass="69744">MVINKRNQLYKPERILYYIEASDSDIEAFCNGVVCDKIKKYADSFGAYDYPGVFFIHPLGKKVIGIEFRRGDARIAYPDDLDSLVLESSFFYAVEFEKENEITEQYIQVYIQKTKQTLLFDDDAHRQYSDLAIKPEPNVTAVFEHAKKIRILYECALKKNHAKDVIANNLDELDKGMLYRKAFFDPITNYYNWNHLVPYLEIPESAGIKDYAFAHFDIKMFRVLNEIYGHIVANKVLTNVVNAIKAADFIYAGGRCHEDNFAIILKDMPQEETAEKLDIFFEGISHLEEDPNYKIHYRCGVVPMQFAIHSGNRVADEAKMAQALGNSPDKTDIVFYTEKMHDDVLWSNTIKAYVDTAVEKDEFFVNLQPKVDIATEKLKGAEALVRWNYKGKEFLSPTRFIPFFEKDGSIGKIDDIVLKKVCAAFAKWKGEGKKLYPVSVNLSRNRLYDKNIITHLTDIVDSFGVSHSLIDFELTESATYNDMEQMIRVLEELRSLGFKISMDDFGTGYSSLSLLTQMPLDTLKIDKSFVDKVGTELENEKDLAVIRHIISLARELNFTCLVEGAEQKQQVEKLRALGCEVIQGYYYCKPISIEEYENRYLRNRR</sequence>
<dbReference type="SMART" id="SM00052">
    <property type="entry name" value="EAL"/>
    <property type="match status" value="1"/>
</dbReference>
<dbReference type="PANTHER" id="PTHR33121">
    <property type="entry name" value="CYCLIC DI-GMP PHOSPHODIESTERASE PDEF"/>
    <property type="match status" value="1"/>
</dbReference>
<dbReference type="InterPro" id="IPR043128">
    <property type="entry name" value="Rev_trsase/Diguanyl_cyclase"/>
</dbReference>
<dbReference type="RefSeq" id="WP_002704562.1">
    <property type="nucleotide sequence ID" value="NZ_AGRW01000047.1"/>
</dbReference>
<keyword evidence="4" id="KW-1185">Reference proteome</keyword>
<dbReference type="Proteomes" id="UP000003571">
    <property type="component" value="Unassembled WGS sequence"/>
</dbReference>
<dbReference type="Pfam" id="PF00563">
    <property type="entry name" value="EAL"/>
    <property type="match status" value="1"/>
</dbReference>
<dbReference type="InterPro" id="IPR029787">
    <property type="entry name" value="Nucleotide_cyclase"/>
</dbReference>
<dbReference type="SUPFAM" id="SSF141868">
    <property type="entry name" value="EAL domain-like"/>
    <property type="match status" value="1"/>
</dbReference>
<dbReference type="Gene3D" id="3.30.70.270">
    <property type="match status" value="1"/>
</dbReference>
<reference evidence="3 4" key="1">
    <citation type="submission" date="2011-09" db="EMBL/GenBank/DDBJ databases">
        <title>The draft genome of Treponema saccharophilum DSM 2985.</title>
        <authorList>
            <consortium name="US DOE Joint Genome Institute (JGI-PGF)"/>
            <person name="Lucas S."/>
            <person name="Copeland A."/>
            <person name="Lapidus A."/>
            <person name="Glavina del Rio T."/>
            <person name="Dalin E."/>
            <person name="Tice H."/>
            <person name="Bruce D."/>
            <person name="Goodwin L."/>
            <person name="Pitluck S."/>
            <person name="Peters L."/>
            <person name="Kyrpides N."/>
            <person name="Mavromatis K."/>
            <person name="Ivanova N."/>
            <person name="Markowitz V."/>
            <person name="Cheng J.-F."/>
            <person name="Hugenholtz P."/>
            <person name="Woyke T."/>
            <person name="Wu D."/>
            <person name="Gronow S."/>
            <person name="Wellnitz S."/>
            <person name="Brambilla E."/>
            <person name="Klenk H.-P."/>
            <person name="Eisen J.A."/>
        </authorList>
    </citation>
    <scope>NUCLEOTIDE SEQUENCE [LARGE SCALE GENOMIC DNA]</scope>
    <source>
        <strain evidence="3 4">DSM 2985</strain>
    </source>
</reference>
<accession>H7EL60</accession>
<dbReference type="PROSITE" id="PS50887">
    <property type="entry name" value="GGDEF"/>
    <property type="match status" value="1"/>
</dbReference>
<dbReference type="SMART" id="SM00267">
    <property type="entry name" value="GGDEF"/>
    <property type="match status" value="1"/>
</dbReference>
<dbReference type="InterPro" id="IPR001633">
    <property type="entry name" value="EAL_dom"/>
</dbReference>
<feature type="domain" description="EAL" evidence="1">
    <location>
        <begin position="347"/>
        <end position="604"/>
    </location>
</feature>
<protein>
    <submittedName>
        <fullName evidence="3">Diguanylate cyclase/phosphodiesterase</fullName>
    </submittedName>
</protein>
<dbReference type="PROSITE" id="PS50883">
    <property type="entry name" value="EAL"/>
    <property type="match status" value="1"/>
</dbReference>
<dbReference type="SUPFAM" id="SSF55073">
    <property type="entry name" value="Nucleotide cyclase"/>
    <property type="match status" value="1"/>
</dbReference>
<evidence type="ECO:0000259" key="2">
    <source>
        <dbReference type="PROSITE" id="PS50887"/>
    </source>
</evidence>
<name>H7EL60_9SPIR</name>
<dbReference type="InterPro" id="IPR050706">
    <property type="entry name" value="Cyclic-di-GMP_PDE-like"/>
</dbReference>
<dbReference type="InterPro" id="IPR000160">
    <property type="entry name" value="GGDEF_dom"/>
</dbReference>
<evidence type="ECO:0000313" key="3">
    <source>
        <dbReference type="EMBL" id="EIC01785.1"/>
    </source>
</evidence>
<evidence type="ECO:0000313" key="4">
    <source>
        <dbReference type="Proteomes" id="UP000003571"/>
    </source>
</evidence>
<dbReference type="OrthoDB" id="366324at2"/>
<dbReference type="PATRIC" id="fig|907348.3.peg.1643"/>
<comment type="caution">
    <text evidence="3">The sequence shown here is derived from an EMBL/GenBank/DDBJ whole genome shotgun (WGS) entry which is preliminary data.</text>
</comment>
<feature type="domain" description="GGDEF" evidence="2">
    <location>
        <begin position="209"/>
        <end position="338"/>
    </location>
</feature>
<dbReference type="STRING" id="907348.TresaDRAFT_1074"/>
<dbReference type="PANTHER" id="PTHR33121:SF71">
    <property type="entry name" value="OXYGEN SENSOR PROTEIN DOSP"/>
    <property type="match status" value="1"/>
</dbReference>